<evidence type="ECO:0000256" key="3">
    <source>
        <dbReference type="ARBA" id="ARBA00022448"/>
    </source>
</evidence>
<feature type="transmembrane region" description="Helical" evidence="10">
    <location>
        <begin position="183"/>
        <end position="200"/>
    </location>
</feature>
<feature type="transmembrane region" description="Helical" evidence="10">
    <location>
        <begin position="152"/>
        <end position="171"/>
    </location>
</feature>
<dbReference type="GO" id="GO:0046964">
    <property type="term" value="F:3'-phosphoadenosine 5'-phosphosulfate transmembrane transporter activity"/>
    <property type="evidence" value="ECO:0007669"/>
    <property type="project" value="TreeGrafter"/>
</dbReference>
<dbReference type="GO" id="GO:0005789">
    <property type="term" value="C:endoplasmic reticulum membrane"/>
    <property type="evidence" value="ECO:0007669"/>
    <property type="project" value="TreeGrafter"/>
</dbReference>
<evidence type="ECO:0000256" key="5">
    <source>
        <dbReference type="ARBA" id="ARBA00022989"/>
    </source>
</evidence>
<evidence type="ECO:0000313" key="11">
    <source>
        <dbReference type="EMBL" id="KAK9695174.1"/>
    </source>
</evidence>
<dbReference type="InterPro" id="IPR013657">
    <property type="entry name" value="SCL35B1-4/HUT1"/>
</dbReference>
<comment type="similarity">
    <text evidence="2">Belongs to the nucleotide-sugar transporter family. SLC35B subfamily.</text>
</comment>
<keyword evidence="3" id="KW-0813">Transport</keyword>
<sequence length="334" mass="37819">MSVNVKVNESYNAIPEKEKLKVLGFDITHYSQTLQLVLCSIAVFFFYILYGYMQELIFTLEGFRPYGWFLTLVQFGFYTIFGLTEKHASRIAARKIPLQTYFLLALLTLGTMGLSNASLGYLNYPTQVIFKSCKLIPVLVGGIVIQGKKYGPLDFLAAFFMCIGLILFTLTDSKISPNFNMNGIVMISMALLCDAIIGNVQEKSIKTYKASNAEVVLYSYGIGFIYIFIVMMLSGDLQEGLIFFSKHPKETYGYAFLFSVTGYLGIQVVLTLVRTCGAFVAVTQTVHIPIFMVCSLGYFWNLHEYLQQKESSKSIRFRNKNRVFYKADKTPALY</sequence>
<comment type="caution">
    <text evidence="11">The sequence shown here is derived from an EMBL/GenBank/DDBJ whole genome shotgun (WGS) entry which is preliminary data.</text>
</comment>
<feature type="transmembrane region" description="Helical" evidence="10">
    <location>
        <begin position="212"/>
        <end position="233"/>
    </location>
</feature>
<dbReference type="PANTHER" id="PTHR10778:SF8">
    <property type="entry name" value="ADENOSINE 3'-PHOSPHO 5'-PHOSPHOSULFATE TRANSPORTER 2"/>
    <property type="match status" value="1"/>
</dbReference>
<feature type="transmembrane region" description="Helical" evidence="10">
    <location>
        <begin position="101"/>
        <end position="122"/>
    </location>
</feature>
<evidence type="ECO:0000256" key="1">
    <source>
        <dbReference type="ARBA" id="ARBA00004653"/>
    </source>
</evidence>
<name>A0AAW1IY32_POPJA</name>
<dbReference type="GO" id="GO:0000139">
    <property type="term" value="C:Golgi membrane"/>
    <property type="evidence" value="ECO:0007669"/>
    <property type="project" value="UniProtKB-SubCell"/>
</dbReference>
<comment type="subcellular location">
    <subcellularLocation>
        <location evidence="1">Golgi apparatus membrane</location>
        <topology evidence="1">Multi-pass membrane protein</topology>
    </subcellularLocation>
</comment>
<evidence type="ECO:0000256" key="8">
    <source>
        <dbReference type="ARBA" id="ARBA00041866"/>
    </source>
</evidence>
<organism evidence="11 12">
    <name type="scientific">Popillia japonica</name>
    <name type="common">Japanese beetle</name>
    <dbReference type="NCBI Taxonomy" id="7064"/>
    <lineage>
        <taxon>Eukaryota</taxon>
        <taxon>Metazoa</taxon>
        <taxon>Ecdysozoa</taxon>
        <taxon>Arthropoda</taxon>
        <taxon>Hexapoda</taxon>
        <taxon>Insecta</taxon>
        <taxon>Pterygota</taxon>
        <taxon>Neoptera</taxon>
        <taxon>Endopterygota</taxon>
        <taxon>Coleoptera</taxon>
        <taxon>Polyphaga</taxon>
        <taxon>Scarabaeiformia</taxon>
        <taxon>Scarabaeidae</taxon>
        <taxon>Rutelinae</taxon>
        <taxon>Popillia</taxon>
    </lineage>
</organism>
<reference evidence="11 12" key="1">
    <citation type="journal article" date="2024" name="BMC Genomics">
        <title>De novo assembly and annotation of Popillia japonica's genome with initial clues to its potential as an invasive pest.</title>
        <authorList>
            <person name="Cucini C."/>
            <person name="Boschi S."/>
            <person name="Funari R."/>
            <person name="Cardaioli E."/>
            <person name="Iannotti N."/>
            <person name="Marturano G."/>
            <person name="Paoli F."/>
            <person name="Bruttini M."/>
            <person name="Carapelli A."/>
            <person name="Frati F."/>
            <person name="Nardi F."/>
        </authorList>
    </citation>
    <scope>NUCLEOTIDE SEQUENCE [LARGE SCALE GENOMIC DNA]</scope>
    <source>
        <strain evidence="11">DMR45628</strain>
    </source>
</reference>
<feature type="transmembrane region" description="Helical" evidence="10">
    <location>
        <begin position="253"/>
        <end position="272"/>
    </location>
</feature>
<evidence type="ECO:0000256" key="2">
    <source>
        <dbReference type="ARBA" id="ARBA00010694"/>
    </source>
</evidence>
<evidence type="ECO:0000256" key="4">
    <source>
        <dbReference type="ARBA" id="ARBA00022692"/>
    </source>
</evidence>
<protein>
    <recommendedName>
        <fullName evidence="7">Adenosine 3'-phospho 5'-phosphosulfate transporter 2</fullName>
    </recommendedName>
    <alternativeName>
        <fullName evidence="8">PAPS transporter 2</fullName>
    </alternativeName>
    <alternativeName>
        <fullName evidence="9">Solute carrier family 35 member B3 homolog</fullName>
    </alternativeName>
</protein>
<evidence type="ECO:0000256" key="9">
    <source>
        <dbReference type="ARBA" id="ARBA00042729"/>
    </source>
</evidence>
<dbReference type="AlphaFoldDB" id="A0AAW1IY32"/>
<accession>A0AAW1IY32</accession>
<keyword evidence="12" id="KW-1185">Reference proteome</keyword>
<evidence type="ECO:0000256" key="10">
    <source>
        <dbReference type="SAM" id="Phobius"/>
    </source>
</evidence>
<evidence type="ECO:0000256" key="6">
    <source>
        <dbReference type="ARBA" id="ARBA00023136"/>
    </source>
</evidence>
<keyword evidence="6 10" id="KW-0472">Membrane</keyword>
<dbReference type="EMBL" id="JASPKY010000490">
    <property type="protein sequence ID" value="KAK9695174.1"/>
    <property type="molecule type" value="Genomic_DNA"/>
</dbReference>
<dbReference type="Proteomes" id="UP001458880">
    <property type="component" value="Unassembled WGS sequence"/>
</dbReference>
<gene>
    <name evidence="11" type="ORF">QE152_g33054</name>
</gene>
<keyword evidence="4 10" id="KW-0812">Transmembrane</keyword>
<keyword evidence="5 10" id="KW-1133">Transmembrane helix</keyword>
<evidence type="ECO:0000313" key="12">
    <source>
        <dbReference type="Proteomes" id="UP001458880"/>
    </source>
</evidence>
<feature type="transmembrane region" description="Helical" evidence="10">
    <location>
        <begin position="34"/>
        <end position="53"/>
    </location>
</feature>
<feature type="transmembrane region" description="Helical" evidence="10">
    <location>
        <begin position="279"/>
        <end position="300"/>
    </location>
</feature>
<proteinExistence type="inferred from homology"/>
<evidence type="ECO:0000256" key="7">
    <source>
        <dbReference type="ARBA" id="ARBA00039669"/>
    </source>
</evidence>
<dbReference type="Pfam" id="PF08449">
    <property type="entry name" value="UAA"/>
    <property type="match status" value="1"/>
</dbReference>
<feature type="transmembrane region" description="Helical" evidence="10">
    <location>
        <begin position="65"/>
        <end position="81"/>
    </location>
</feature>
<dbReference type="PANTHER" id="PTHR10778">
    <property type="entry name" value="SOLUTE CARRIER FAMILY 35 MEMBER B"/>
    <property type="match status" value="1"/>
</dbReference>